<evidence type="ECO:0000256" key="1">
    <source>
        <dbReference type="SAM" id="MobiDB-lite"/>
    </source>
</evidence>
<dbReference type="Gene3D" id="2.40.50.90">
    <property type="match status" value="1"/>
</dbReference>
<proteinExistence type="predicted"/>
<dbReference type="InterPro" id="IPR035437">
    <property type="entry name" value="SNase_OB-fold_sf"/>
</dbReference>
<feature type="region of interest" description="Disordered" evidence="1">
    <location>
        <begin position="172"/>
        <end position="199"/>
    </location>
</feature>
<accession>A0AAD9VMY7</accession>
<keyword evidence="3" id="KW-1185">Reference proteome</keyword>
<dbReference type="AlphaFoldDB" id="A0AAD9VMY7"/>
<sequence>MCETFEIFRIPPENAVFICQFLGMFIASRFYRYNVTWKLSEANDEWSEEACNRFAELTWLAQWKILAAKVRKYKKRVIGYGGSRSEGLPIPSLELYDRNDNKDINVAEELIKEGYAQAEEVTIVSRPQSKTTEVVDLTSSKESLDRSEVIDLVTPIKKQTRGFIDNERTTVAEDGSGDHVRNEKNEYHPRSDTLKLNSSPAFTIAPAGYESDLSEDSDGFELG</sequence>
<feature type="compositionally biased region" description="Basic and acidic residues" evidence="1">
    <location>
        <begin position="172"/>
        <end position="193"/>
    </location>
</feature>
<gene>
    <name evidence="2" type="ORF">KPH14_011354</name>
</gene>
<name>A0AAD9VMY7_9HYME</name>
<dbReference type="EMBL" id="JAIFRP010000047">
    <property type="protein sequence ID" value="KAK2580726.1"/>
    <property type="molecule type" value="Genomic_DNA"/>
</dbReference>
<comment type="caution">
    <text evidence="2">The sequence shown here is derived from an EMBL/GenBank/DDBJ whole genome shotgun (WGS) entry which is preliminary data.</text>
</comment>
<organism evidence="2 3">
    <name type="scientific">Odynerus spinipes</name>
    <dbReference type="NCBI Taxonomy" id="1348599"/>
    <lineage>
        <taxon>Eukaryota</taxon>
        <taxon>Metazoa</taxon>
        <taxon>Ecdysozoa</taxon>
        <taxon>Arthropoda</taxon>
        <taxon>Hexapoda</taxon>
        <taxon>Insecta</taxon>
        <taxon>Pterygota</taxon>
        <taxon>Neoptera</taxon>
        <taxon>Endopterygota</taxon>
        <taxon>Hymenoptera</taxon>
        <taxon>Apocrita</taxon>
        <taxon>Aculeata</taxon>
        <taxon>Vespoidea</taxon>
        <taxon>Vespidae</taxon>
        <taxon>Eumeninae</taxon>
        <taxon>Odynerus</taxon>
    </lineage>
</organism>
<dbReference type="Proteomes" id="UP001258017">
    <property type="component" value="Unassembled WGS sequence"/>
</dbReference>
<reference evidence="2" key="1">
    <citation type="submission" date="2021-08" db="EMBL/GenBank/DDBJ databases">
        <authorList>
            <person name="Misof B."/>
            <person name="Oliver O."/>
            <person name="Podsiadlowski L."/>
            <person name="Donath A."/>
            <person name="Peters R."/>
            <person name="Mayer C."/>
            <person name="Rust J."/>
            <person name="Gunkel S."/>
            <person name="Lesny P."/>
            <person name="Martin S."/>
            <person name="Oeyen J.P."/>
            <person name="Petersen M."/>
            <person name="Panagiotis P."/>
            <person name="Wilbrandt J."/>
            <person name="Tanja T."/>
        </authorList>
    </citation>
    <scope>NUCLEOTIDE SEQUENCE</scope>
    <source>
        <strain evidence="2">GBR_01_08_01A</strain>
        <tissue evidence="2">Thorax + abdomen</tissue>
    </source>
</reference>
<evidence type="ECO:0000313" key="2">
    <source>
        <dbReference type="EMBL" id="KAK2580726.1"/>
    </source>
</evidence>
<evidence type="ECO:0000313" key="3">
    <source>
        <dbReference type="Proteomes" id="UP001258017"/>
    </source>
</evidence>
<reference evidence="2" key="2">
    <citation type="journal article" date="2023" name="Commun. Biol.">
        <title>Intrasexual cuticular hydrocarbon dimorphism in a wasp sheds light on hydrocarbon biosynthesis genes in Hymenoptera.</title>
        <authorList>
            <person name="Moris V.C."/>
            <person name="Podsiadlowski L."/>
            <person name="Martin S."/>
            <person name="Oeyen J.P."/>
            <person name="Donath A."/>
            <person name="Petersen M."/>
            <person name="Wilbrandt J."/>
            <person name="Misof B."/>
            <person name="Liedtke D."/>
            <person name="Thamm M."/>
            <person name="Scheiner R."/>
            <person name="Schmitt T."/>
            <person name="Niehuis O."/>
        </authorList>
    </citation>
    <scope>NUCLEOTIDE SEQUENCE</scope>
    <source>
        <strain evidence="2">GBR_01_08_01A</strain>
    </source>
</reference>
<protein>
    <submittedName>
        <fullName evidence="2">Uncharacterized protein</fullName>
    </submittedName>
</protein>